<organism evidence="2 3">
    <name type="scientific">Pseudobdellovibrio exovorus JSS</name>
    <dbReference type="NCBI Taxonomy" id="1184267"/>
    <lineage>
        <taxon>Bacteria</taxon>
        <taxon>Pseudomonadati</taxon>
        <taxon>Bdellovibrionota</taxon>
        <taxon>Bdellovibrionia</taxon>
        <taxon>Bdellovibrionales</taxon>
        <taxon>Pseudobdellovibrionaceae</taxon>
        <taxon>Pseudobdellovibrio</taxon>
    </lineage>
</organism>
<feature type="chain" id="PRO_5004060468" evidence="1">
    <location>
        <begin position="20"/>
        <end position="346"/>
    </location>
</feature>
<dbReference type="STRING" id="1184267.A11Q_1441"/>
<evidence type="ECO:0000313" key="2">
    <source>
        <dbReference type="EMBL" id="AGH95657.1"/>
    </source>
</evidence>
<evidence type="ECO:0000313" key="3">
    <source>
        <dbReference type="Proteomes" id="UP000012040"/>
    </source>
</evidence>
<dbReference type="KEGG" id="bex:A11Q_1441"/>
<proteinExistence type="predicted"/>
<sequence>MKQLMLSITLLCASAPAMASKARLMSLQGANHIVDTQTVFTNPAHLNYLGQYITFEMGTPGTAAEGGFARKLNSGARLSAYLGHRDPLNTFATADVRIANGYIGQNNPLEVTYAQNDMGFGVSVSNLDDKKAGTKETTLVGKFGMKSGNTEFFTHLHLISQAEKTAGGNKDKISAPQLVIGGAIDVDTIRYYGSLQYGQAKNEPGAPAAPSVTIKDLNAVLAFEDRSMKTQENDIYYGAQLNYVSRDVGGAKITGTQLPVFLGMELNATSWAVFRGSVSQNLILGSVKDETAVNKDAAGISNNTTVTAGLGLKYNNLVLDGALSAASNGNINGNAFLTSAAVTYTF</sequence>
<accession>M4V8D9</accession>
<dbReference type="OrthoDB" id="5289038at2"/>
<name>M4V8D9_9BACT</name>
<dbReference type="AlphaFoldDB" id="M4V8D9"/>
<gene>
    <name evidence="2" type="ORF">A11Q_1441</name>
</gene>
<evidence type="ECO:0000256" key="1">
    <source>
        <dbReference type="SAM" id="SignalP"/>
    </source>
</evidence>
<dbReference type="Proteomes" id="UP000012040">
    <property type="component" value="Chromosome"/>
</dbReference>
<reference evidence="2 3" key="1">
    <citation type="journal article" date="2013" name="ISME J.">
        <title>By their genes ye shall know them: genomic signatures of predatory bacteria.</title>
        <authorList>
            <person name="Pasternak Z."/>
            <person name="Pietrokovski S."/>
            <person name="Rotem O."/>
            <person name="Gophna U."/>
            <person name="Lurie-Weinberger M.N."/>
            <person name="Jurkevitch E."/>
        </authorList>
    </citation>
    <scope>NUCLEOTIDE SEQUENCE [LARGE SCALE GENOMIC DNA]</scope>
    <source>
        <strain evidence="2 3">JSS</strain>
    </source>
</reference>
<dbReference type="EMBL" id="CP003537">
    <property type="protein sequence ID" value="AGH95657.1"/>
    <property type="molecule type" value="Genomic_DNA"/>
</dbReference>
<feature type="signal peptide" evidence="1">
    <location>
        <begin position="1"/>
        <end position="19"/>
    </location>
</feature>
<dbReference type="HOGENOM" id="CLU_737054_0_0_7"/>
<keyword evidence="1" id="KW-0732">Signal</keyword>
<keyword evidence="3" id="KW-1185">Reference proteome</keyword>
<dbReference type="eggNOG" id="ENOG50344YN">
    <property type="taxonomic scope" value="Bacteria"/>
</dbReference>
<protein>
    <submittedName>
        <fullName evidence="2">Uncharacterized protein</fullName>
    </submittedName>
</protein>
<dbReference type="RefSeq" id="WP_015470147.1">
    <property type="nucleotide sequence ID" value="NC_020813.1"/>
</dbReference>
<dbReference type="PATRIC" id="fig|1184267.3.peg.1460"/>